<reference evidence="6" key="1">
    <citation type="submission" date="2021-02" db="EMBL/GenBank/DDBJ databases">
        <title>Sulfurospirillum tamanensis sp. nov.</title>
        <authorList>
            <person name="Frolova A."/>
            <person name="Merkel A."/>
            <person name="Slobodkin A."/>
        </authorList>
    </citation>
    <scope>NUCLEOTIDE SEQUENCE</scope>
    <source>
        <strain evidence="6">T05b</strain>
    </source>
</reference>
<dbReference type="PROSITE" id="PS00130">
    <property type="entry name" value="U_DNA_GLYCOSYLASE"/>
    <property type="match status" value="1"/>
</dbReference>
<keyword evidence="7" id="KW-1185">Reference proteome</keyword>
<comment type="caution">
    <text evidence="6">The sequence shown here is derived from an EMBL/GenBank/DDBJ whole genome shotgun (WGS) entry which is preliminary data.</text>
</comment>
<feature type="active site" description="Proton acceptor" evidence="5">
    <location>
        <position position="56"/>
    </location>
</feature>
<dbReference type="SUPFAM" id="SSF52141">
    <property type="entry name" value="Uracil-DNA glycosylase-like"/>
    <property type="match status" value="1"/>
</dbReference>
<dbReference type="Proteomes" id="UP000703590">
    <property type="component" value="Unassembled WGS sequence"/>
</dbReference>
<evidence type="ECO:0000313" key="7">
    <source>
        <dbReference type="Proteomes" id="UP000703590"/>
    </source>
</evidence>
<dbReference type="InterPro" id="IPR002043">
    <property type="entry name" value="UDG_fam1"/>
</dbReference>
<gene>
    <name evidence="6" type="ORF">JWV37_04160</name>
</gene>
<proteinExistence type="inferred from homology"/>
<evidence type="ECO:0000256" key="5">
    <source>
        <dbReference type="PROSITE-ProRule" id="PRU10072"/>
    </source>
</evidence>
<reference evidence="6" key="2">
    <citation type="submission" date="2021-02" db="EMBL/GenBank/DDBJ databases">
        <authorList>
            <person name="Merkel A.Y."/>
        </authorList>
    </citation>
    <scope>NUCLEOTIDE SEQUENCE</scope>
    <source>
        <strain evidence="6">T05b</strain>
    </source>
</reference>
<dbReference type="InterPro" id="IPR036895">
    <property type="entry name" value="Uracil-DNA_glycosylase-like_sf"/>
</dbReference>
<dbReference type="PANTHER" id="PTHR11264:SF8">
    <property type="entry name" value="URACIL-DNA GLYCOSYLASE-LIKE DOMAIN-CONTAINING PROTEIN"/>
    <property type="match status" value="1"/>
</dbReference>
<dbReference type="PANTHER" id="PTHR11264">
    <property type="entry name" value="URACIL-DNA GLYCOSYLASE"/>
    <property type="match status" value="1"/>
</dbReference>
<dbReference type="EMBL" id="JAFHKK010000006">
    <property type="protein sequence ID" value="MBN2963967.1"/>
    <property type="molecule type" value="Genomic_DNA"/>
</dbReference>
<comment type="similarity">
    <text evidence="1">Belongs to the uracil-DNA glycosylase (UDG) superfamily. UNG family.</text>
</comment>
<evidence type="ECO:0000256" key="2">
    <source>
        <dbReference type="ARBA" id="ARBA00022763"/>
    </source>
</evidence>
<dbReference type="InterPro" id="IPR018085">
    <property type="entry name" value="Ura-DNA_Glyclase_AS"/>
</dbReference>
<protein>
    <submittedName>
        <fullName evidence="6">Uracil-DNA glycosylase</fullName>
    </submittedName>
</protein>
<evidence type="ECO:0000256" key="1">
    <source>
        <dbReference type="ARBA" id="ARBA00008184"/>
    </source>
</evidence>
<organism evidence="6 7">
    <name type="scientific">Sulfurospirillum tamanense</name>
    <dbReference type="NCBI Taxonomy" id="2813362"/>
    <lineage>
        <taxon>Bacteria</taxon>
        <taxon>Pseudomonadati</taxon>
        <taxon>Campylobacterota</taxon>
        <taxon>Epsilonproteobacteria</taxon>
        <taxon>Campylobacterales</taxon>
        <taxon>Sulfurospirillaceae</taxon>
        <taxon>Sulfurospirillum</taxon>
    </lineage>
</organism>
<sequence>MIHSSWEPVLKKAYRALSPDYRAFLEKKEGYFPVDFLAAFGSLSRANTKAILFGQDPYPRRESAIGYAFIDGAVEGLFSPSGFSKPVNRATSLRNFLKMQLLAQGLLSPDNLSQSAISNVDKQGLIGTMETLRQNFEHEGILLLNTALIFTCKEETSLHVKMFKPFMQALLSELSGDNKELILFGNLAKEVEKLLPTSHGYTLIKTLHPYNIGFIHDAKVQAYFAPKRLLEKR</sequence>
<dbReference type="Gene3D" id="3.40.470.10">
    <property type="entry name" value="Uracil-DNA glycosylase-like domain"/>
    <property type="match status" value="1"/>
</dbReference>
<name>A0ABS2WQS7_9BACT</name>
<keyword evidence="3" id="KW-0378">Hydrolase</keyword>
<dbReference type="RefSeq" id="WP_205458516.1">
    <property type="nucleotide sequence ID" value="NZ_JAFHKK010000006.1"/>
</dbReference>
<keyword evidence="2" id="KW-0227">DNA damage</keyword>
<accession>A0ABS2WQS7</accession>
<evidence type="ECO:0000256" key="4">
    <source>
        <dbReference type="ARBA" id="ARBA00023204"/>
    </source>
</evidence>
<evidence type="ECO:0000313" key="6">
    <source>
        <dbReference type="EMBL" id="MBN2963967.1"/>
    </source>
</evidence>
<keyword evidence="4" id="KW-0234">DNA repair</keyword>
<evidence type="ECO:0000256" key="3">
    <source>
        <dbReference type="ARBA" id="ARBA00022801"/>
    </source>
</evidence>